<comment type="caution">
    <text evidence="2">The sequence shown here is derived from an EMBL/GenBank/DDBJ whole genome shotgun (WGS) entry which is preliminary data.</text>
</comment>
<organism evidence="2 3">
    <name type="scientific">Bacillus rhizoplanae</name>
    <dbReference type="NCBI Taxonomy" id="2880966"/>
    <lineage>
        <taxon>Bacteria</taxon>
        <taxon>Bacillati</taxon>
        <taxon>Bacillota</taxon>
        <taxon>Bacilli</taxon>
        <taxon>Bacillales</taxon>
        <taxon>Bacillaceae</taxon>
        <taxon>Bacillus</taxon>
    </lineage>
</organism>
<dbReference type="EMBL" id="CAKJTI010000055">
    <property type="protein sequence ID" value="CAG9615093.1"/>
    <property type="molecule type" value="Genomic_DNA"/>
</dbReference>
<evidence type="ECO:0000313" key="2">
    <source>
        <dbReference type="EMBL" id="CAG9615093.1"/>
    </source>
</evidence>
<gene>
    <name evidence="2" type="ORF">BACCIP111899_04329</name>
</gene>
<accession>A0ABM8YH36</accession>
<sequence>MNSESMILRNMNQYIEAEGLKRKRLAKRMNMSESNFSDYLNGKRMNGIYDFAAKLADTLGHEQTFFMNDSFHHLNQELEGRAFAFSAGNLLSERGKEGLAQLTKICDLLEIYDRGDSHA</sequence>
<dbReference type="Gene3D" id="1.10.260.40">
    <property type="entry name" value="lambda repressor-like DNA-binding domains"/>
    <property type="match status" value="1"/>
</dbReference>
<proteinExistence type="predicted"/>
<protein>
    <recommendedName>
        <fullName evidence="1">HTH cro/C1-type domain-containing protein</fullName>
    </recommendedName>
</protein>
<dbReference type="InterPro" id="IPR010982">
    <property type="entry name" value="Lambda_DNA-bd_dom_sf"/>
</dbReference>
<dbReference type="InterPro" id="IPR001387">
    <property type="entry name" value="Cro/C1-type_HTH"/>
</dbReference>
<reference evidence="2 3" key="1">
    <citation type="submission" date="2021-10" db="EMBL/GenBank/DDBJ databases">
        <authorList>
            <person name="Criscuolo A."/>
        </authorList>
    </citation>
    <scope>NUCLEOTIDE SEQUENCE [LARGE SCALE GENOMIC DNA]</scope>
    <source>
        <strain evidence="3">CIP 111899</strain>
    </source>
</reference>
<evidence type="ECO:0000313" key="3">
    <source>
        <dbReference type="Proteomes" id="UP000789423"/>
    </source>
</evidence>
<evidence type="ECO:0000259" key="1">
    <source>
        <dbReference type="PROSITE" id="PS50943"/>
    </source>
</evidence>
<feature type="domain" description="HTH cro/C1-type" evidence="1">
    <location>
        <begin position="11"/>
        <end position="66"/>
    </location>
</feature>
<dbReference type="CDD" id="cd00093">
    <property type="entry name" value="HTH_XRE"/>
    <property type="match status" value="1"/>
</dbReference>
<dbReference type="Proteomes" id="UP000789423">
    <property type="component" value="Unassembled WGS sequence"/>
</dbReference>
<dbReference type="PROSITE" id="PS50943">
    <property type="entry name" value="HTH_CROC1"/>
    <property type="match status" value="1"/>
</dbReference>
<dbReference type="SUPFAM" id="SSF47413">
    <property type="entry name" value="lambda repressor-like DNA-binding domains"/>
    <property type="match status" value="1"/>
</dbReference>
<name>A0ABM8YH36_9BACI</name>
<keyword evidence="3" id="KW-1185">Reference proteome</keyword>
<dbReference type="RefSeq" id="WP_230577006.1">
    <property type="nucleotide sequence ID" value="NZ_CAKJTI010000055.1"/>
</dbReference>